<proteinExistence type="inferred from homology"/>
<evidence type="ECO:0000259" key="8">
    <source>
        <dbReference type="Pfam" id="PF01243"/>
    </source>
</evidence>
<name>A0A4Y7PRR7_9AGAM</name>
<comment type="cofactor">
    <cofactor evidence="1">
        <name>FMN</name>
        <dbReference type="ChEBI" id="CHEBI:58210"/>
    </cofactor>
</comment>
<dbReference type="Pfam" id="PF10590">
    <property type="entry name" value="PNP_phzG_C"/>
    <property type="match status" value="1"/>
</dbReference>
<dbReference type="STRING" id="50990.A0A4Y7PRR7"/>
<dbReference type="EC" id="1.4.3.5" evidence="4"/>
<dbReference type="EMBL" id="ML170212">
    <property type="protein sequence ID" value="TDL18123.1"/>
    <property type="molecule type" value="Genomic_DNA"/>
</dbReference>
<gene>
    <name evidence="10" type="ORF">BD410DRAFT_793615</name>
</gene>
<comment type="pathway">
    <text evidence="2">Cofactor metabolism; pyridoxal 5'-phosphate salvage; pyridoxal 5'-phosphate from pyridoxamine 5'-phosphate: step 1/1.</text>
</comment>
<dbReference type="NCBIfam" id="TIGR00558">
    <property type="entry name" value="pdxH"/>
    <property type="match status" value="1"/>
</dbReference>
<dbReference type="GO" id="GO:0008615">
    <property type="term" value="P:pyridoxine biosynthetic process"/>
    <property type="evidence" value="ECO:0007669"/>
    <property type="project" value="InterPro"/>
</dbReference>
<keyword evidence="7" id="KW-0560">Oxidoreductase</keyword>
<dbReference type="PANTHER" id="PTHR10851:SF0">
    <property type="entry name" value="PYRIDOXINE-5'-PHOSPHATE OXIDASE"/>
    <property type="match status" value="1"/>
</dbReference>
<dbReference type="PANTHER" id="PTHR10851">
    <property type="entry name" value="PYRIDOXINE-5-PHOSPHATE OXIDASE"/>
    <property type="match status" value="1"/>
</dbReference>
<reference evidence="10 11" key="1">
    <citation type="submission" date="2018-06" db="EMBL/GenBank/DDBJ databases">
        <title>A transcriptomic atlas of mushroom development highlights an independent origin of complex multicellularity.</title>
        <authorList>
            <consortium name="DOE Joint Genome Institute"/>
            <person name="Krizsan K."/>
            <person name="Almasi E."/>
            <person name="Merenyi Z."/>
            <person name="Sahu N."/>
            <person name="Viragh M."/>
            <person name="Koszo T."/>
            <person name="Mondo S."/>
            <person name="Kiss B."/>
            <person name="Balint B."/>
            <person name="Kues U."/>
            <person name="Barry K."/>
            <person name="Hegedus J.C."/>
            <person name="Henrissat B."/>
            <person name="Johnson J."/>
            <person name="Lipzen A."/>
            <person name="Ohm R."/>
            <person name="Nagy I."/>
            <person name="Pangilinan J."/>
            <person name="Yan J."/>
            <person name="Xiong Y."/>
            <person name="Grigoriev I.V."/>
            <person name="Hibbett D.S."/>
            <person name="Nagy L.G."/>
        </authorList>
    </citation>
    <scope>NUCLEOTIDE SEQUENCE [LARGE SCALE GENOMIC DNA]</scope>
    <source>
        <strain evidence="10 11">SZMC22713</strain>
    </source>
</reference>
<sequence>MDAVRITTHATYDGPGSLSPSLVAPDPLVQFRTWFSEAERSVSEPEAMAISTTSPLPNPTPSVRFVLLRTVDKRGFVFFTNYESRKAKELEAAPRAALAFYWREMHRQVRVVGNAERVSKEESEEYFKTRPLGSRIGAWASPQSQVIKEGEIEQRVREVRERFGVQDEATDKVDVPLPDFWGGWRIVPDEVEFWSGKPSRLHDRVRYTRTDEDKWKIERLAP</sequence>
<dbReference type="PIRSF" id="PIRSF000190">
    <property type="entry name" value="Pyd_amn-ph_oxd"/>
    <property type="match status" value="1"/>
</dbReference>
<feature type="domain" description="Pyridoxamine 5'-phosphate oxidase N-terminal" evidence="8">
    <location>
        <begin position="38"/>
        <end position="149"/>
    </location>
</feature>
<evidence type="ECO:0000256" key="3">
    <source>
        <dbReference type="ARBA" id="ARBA00005037"/>
    </source>
</evidence>
<evidence type="ECO:0000313" key="10">
    <source>
        <dbReference type="EMBL" id="TDL18123.1"/>
    </source>
</evidence>
<dbReference type="GO" id="GO:0004733">
    <property type="term" value="F:pyridoxamine phosphate oxidase activity"/>
    <property type="evidence" value="ECO:0007669"/>
    <property type="project" value="UniProtKB-EC"/>
</dbReference>
<evidence type="ECO:0000256" key="7">
    <source>
        <dbReference type="ARBA" id="ARBA00023002"/>
    </source>
</evidence>
<dbReference type="Pfam" id="PF01243">
    <property type="entry name" value="PNPOx_N"/>
    <property type="match status" value="1"/>
</dbReference>
<dbReference type="OrthoDB" id="303614at2759"/>
<organism evidence="10 11">
    <name type="scientific">Rickenella mellea</name>
    <dbReference type="NCBI Taxonomy" id="50990"/>
    <lineage>
        <taxon>Eukaryota</taxon>
        <taxon>Fungi</taxon>
        <taxon>Dikarya</taxon>
        <taxon>Basidiomycota</taxon>
        <taxon>Agaricomycotina</taxon>
        <taxon>Agaricomycetes</taxon>
        <taxon>Hymenochaetales</taxon>
        <taxon>Rickenellaceae</taxon>
        <taxon>Rickenella</taxon>
    </lineage>
</organism>
<keyword evidence="5" id="KW-0285">Flavoprotein</keyword>
<dbReference type="InterPro" id="IPR011576">
    <property type="entry name" value="Pyridox_Oxase_N"/>
</dbReference>
<evidence type="ECO:0000256" key="6">
    <source>
        <dbReference type="ARBA" id="ARBA00022643"/>
    </source>
</evidence>
<comment type="pathway">
    <text evidence="3">Cofactor metabolism; pyridoxal 5'-phosphate salvage; pyridoxal 5'-phosphate from pyridoxine 5'-phosphate: step 1/1.</text>
</comment>
<evidence type="ECO:0000313" key="11">
    <source>
        <dbReference type="Proteomes" id="UP000294933"/>
    </source>
</evidence>
<keyword evidence="11" id="KW-1185">Reference proteome</keyword>
<keyword evidence="6" id="KW-0288">FMN</keyword>
<evidence type="ECO:0000256" key="5">
    <source>
        <dbReference type="ARBA" id="ARBA00022630"/>
    </source>
</evidence>
<evidence type="ECO:0000256" key="4">
    <source>
        <dbReference type="ARBA" id="ARBA00012801"/>
    </source>
</evidence>
<dbReference type="Proteomes" id="UP000294933">
    <property type="component" value="Unassembled WGS sequence"/>
</dbReference>
<dbReference type="InterPro" id="IPR012349">
    <property type="entry name" value="Split_barrel_FMN-bd"/>
</dbReference>
<protein>
    <recommendedName>
        <fullName evidence="4">pyridoxal 5'-phosphate synthase</fullName>
        <ecNumber evidence="4">1.4.3.5</ecNumber>
    </recommendedName>
</protein>
<dbReference type="HAMAP" id="MF_01629">
    <property type="entry name" value="PdxH"/>
    <property type="match status" value="1"/>
</dbReference>
<evidence type="ECO:0000256" key="2">
    <source>
        <dbReference type="ARBA" id="ARBA00004738"/>
    </source>
</evidence>
<dbReference type="AlphaFoldDB" id="A0A4Y7PRR7"/>
<dbReference type="SUPFAM" id="SSF50475">
    <property type="entry name" value="FMN-binding split barrel"/>
    <property type="match status" value="1"/>
</dbReference>
<dbReference type="GO" id="GO:0010181">
    <property type="term" value="F:FMN binding"/>
    <property type="evidence" value="ECO:0007669"/>
    <property type="project" value="InterPro"/>
</dbReference>
<dbReference type="InterPro" id="IPR019576">
    <property type="entry name" value="Pyridoxamine_oxidase_dimer_C"/>
</dbReference>
<accession>A0A4Y7PRR7</accession>
<feature type="domain" description="Pyridoxine 5'-phosphate oxidase dimerisation C-terminal" evidence="9">
    <location>
        <begin position="181"/>
        <end position="222"/>
    </location>
</feature>
<dbReference type="Gene3D" id="2.30.110.10">
    <property type="entry name" value="Electron Transport, Fmn-binding Protein, Chain A"/>
    <property type="match status" value="1"/>
</dbReference>
<evidence type="ECO:0000259" key="9">
    <source>
        <dbReference type="Pfam" id="PF10590"/>
    </source>
</evidence>
<dbReference type="UniPathway" id="UPA01068">
    <property type="reaction ID" value="UER00304"/>
</dbReference>
<evidence type="ECO:0000256" key="1">
    <source>
        <dbReference type="ARBA" id="ARBA00001917"/>
    </source>
</evidence>
<dbReference type="NCBIfam" id="NF004231">
    <property type="entry name" value="PRK05679.1"/>
    <property type="match status" value="1"/>
</dbReference>
<dbReference type="VEuPathDB" id="FungiDB:BD410DRAFT_793615"/>
<dbReference type="InterPro" id="IPR000659">
    <property type="entry name" value="Pyridox_Oxase"/>
</dbReference>